<sequence>MDLFPGIESEKDDEIPYWEYEPIYEEFHKFSRNKPANLPSKSDTRFAEPIPKAAKISARISKPNIPHEERFHEERISASQKKVHPSERGESNPHYQLYRNIKHPTSIENDDEDHLPNMNHNDYYYEEEYPTSSHDRNNDNRQGMKKHKQAKFYDNYMQDSSQQNYVKEPLSYFEKKEKMRPSKRLIHEIKVVEIANDMKDDGKSLHIPKRGVENGAEGNLEDESQDLSLKVRDLKENFSPQLSVSETEDINHNSPTKRMLRLPNDDKSIHTRLIEVFQEPLYKSENDGTGRKRGLNNPAGKSKNLENLLNLLTGGIDDDKDNLKPANEETEINIVVRRTVRQKDFKAGKNSSAYYGAVTHWKEDMDKQEKISQLSGNGSFDVTNNFVPADSSGESEELRKKRNKSSRQLHSLFLVGPKGWKTFSKVSKRSHTETPRSLKLTTRAGNKSFDYEEEISEEIKDFIHRHSQNISNNERVNIDSNVSKVIEVNEETLPETNLSSINKKENVIRLEEKTFHSLGRPESYKSLLSDEIETPEKNIASSTVLKGPPDKSKNAATDNLISNLINEQIISSELQLLLNALNLHMGKSTAPSNILTTENKMITHGGTTISTTGKPLQMNLTSDSLSTEATVTPKSGLGWDLSKIGNFLLQSIGLGTQTTQSPVYHEENKSMPIIISKSNISSFKVSQKVKTKNRTSLQKSRKPKPKLKITKRPPKLSKVGTKAKKKKLLPAKKQPNTTSSGFQKNKKGRITSKIPKLSEGCKYCSKEIKIIDTSVEIYRSSTAVPVTYKVFIENNLELVTSPAKSVPFETENGEMKTYLITSSPKLFKLTTEDFSKKADIVFNKIVERNPQSLSINHLDFPSKTDVTSENASKPFQNEFSTDGDKSTILEDSSSEPYQPTNESVEFNKRNLDSAKTKAKNLASIRYLRQPKNFSESGKLTVNEKISRNVILTDLLSLLSKKDDLKKDRDDRSTNQNNHPKFFDLSGKHPYLAGFILGVGLVIIFLIFSIMLYWMGFKKGQYDYYSKETEKVPETTVHLLPKDERRATIADNGNVFYAINGDESTDMKTLKHLVAKASIMNTSDPVKEDVKLLKKRVINNENEIIPIQRSSSKIFRRQSSRSRQRSQLESEKFEPKLNSVSNDGSDEESWNGVFDTNRKPSLEILDDESSVQKLKNPSIKKMAAVATENSCAAVNTEATATHCLFEQLKLRYVGGTF</sequence>
<dbReference type="AlphaFoldDB" id="A0A8T0EYX1"/>
<comment type="caution">
    <text evidence="3">The sequence shown here is derived from an EMBL/GenBank/DDBJ whole genome shotgun (WGS) entry which is preliminary data.</text>
</comment>
<feature type="compositionally biased region" description="Basic and acidic residues" evidence="1">
    <location>
        <begin position="1125"/>
        <end position="1134"/>
    </location>
</feature>
<feature type="region of interest" description="Disordered" evidence="1">
    <location>
        <begin position="242"/>
        <end position="262"/>
    </location>
</feature>
<feature type="compositionally biased region" description="Polar residues" evidence="1">
    <location>
        <begin position="864"/>
        <end position="880"/>
    </location>
</feature>
<feature type="transmembrane region" description="Helical" evidence="2">
    <location>
        <begin position="990"/>
        <end position="1013"/>
    </location>
</feature>
<evidence type="ECO:0000256" key="2">
    <source>
        <dbReference type="SAM" id="Phobius"/>
    </source>
</evidence>
<feature type="compositionally biased region" description="Polar residues" evidence="1">
    <location>
        <begin position="734"/>
        <end position="743"/>
    </location>
</feature>
<feature type="compositionally biased region" description="Basic residues" evidence="1">
    <location>
        <begin position="1114"/>
        <end position="1123"/>
    </location>
</feature>
<reference evidence="3" key="1">
    <citation type="journal article" date="2020" name="bioRxiv">
        <title>Chromosome-level reference genome of the European wasp spider Argiope bruennichi: a resource for studies on range expansion and evolutionary adaptation.</title>
        <authorList>
            <person name="Sheffer M.M."/>
            <person name="Hoppe A."/>
            <person name="Krehenwinkel H."/>
            <person name="Uhl G."/>
            <person name="Kuss A.W."/>
            <person name="Jensen L."/>
            <person name="Jensen C."/>
            <person name="Gillespie R.G."/>
            <person name="Hoff K.J."/>
            <person name="Prost S."/>
        </authorList>
    </citation>
    <scope>NUCLEOTIDE SEQUENCE</scope>
</reference>
<feature type="compositionally biased region" description="Basic residues" evidence="1">
    <location>
        <begin position="687"/>
        <end position="730"/>
    </location>
</feature>
<keyword evidence="4" id="KW-1185">Reference proteome</keyword>
<evidence type="ECO:0000313" key="4">
    <source>
        <dbReference type="Proteomes" id="UP000807504"/>
    </source>
</evidence>
<keyword evidence="2" id="KW-0472">Membrane</keyword>
<keyword evidence="2" id="KW-0812">Transmembrane</keyword>
<feature type="region of interest" description="Disordered" evidence="1">
    <location>
        <begin position="382"/>
        <end position="404"/>
    </location>
</feature>
<feature type="region of interest" description="Disordered" evidence="1">
    <location>
        <begin position="1114"/>
        <end position="1153"/>
    </location>
</feature>
<name>A0A8T0EYX1_ARGBR</name>
<evidence type="ECO:0000256" key="1">
    <source>
        <dbReference type="SAM" id="MobiDB-lite"/>
    </source>
</evidence>
<organism evidence="3 4">
    <name type="scientific">Argiope bruennichi</name>
    <name type="common">Wasp spider</name>
    <name type="synonym">Aranea bruennichi</name>
    <dbReference type="NCBI Taxonomy" id="94029"/>
    <lineage>
        <taxon>Eukaryota</taxon>
        <taxon>Metazoa</taxon>
        <taxon>Ecdysozoa</taxon>
        <taxon>Arthropoda</taxon>
        <taxon>Chelicerata</taxon>
        <taxon>Arachnida</taxon>
        <taxon>Araneae</taxon>
        <taxon>Araneomorphae</taxon>
        <taxon>Entelegynae</taxon>
        <taxon>Araneoidea</taxon>
        <taxon>Araneidae</taxon>
        <taxon>Argiope</taxon>
    </lineage>
</organism>
<feature type="region of interest" description="Disordered" evidence="1">
    <location>
        <begin position="685"/>
        <end position="747"/>
    </location>
</feature>
<keyword evidence="2" id="KW-1133">Transmembrane helix</keyword>
<accession>A0A8T0EYX1</accession>
<feature type="region of interest" description="Disordered" evidence="1">
    <location>
        <begin position="863"/>
        <end position="903"/>
    </location>
</feature>
<protein>
    <submittedName>
        <fullName evidence="3">Uncharacterized protein</fullName>
    </submittedName>
</protein>
<feature type="compositionally biased region" description="Polar residues" evidence="1">
    <location>
        <begin position="889"/>
        <end position="903"/>
    </location>
</feature>
<dbReference type="EMBL" id="JABXBU010001863">
    <property type="protein sequence ID" value="KAF8782797.1"/>
    <property type="molecule type" value="Genomic_DNA"/>
</dbReference>
<proteinExistence type="predicted"/>
<dbReference type="Proteomes" id="UP000807504">
    <property type="component" value="Unassembled WGS sequence"/>
</dbReference>
<gene>
    <name evidence="3" type="ORF">HNY73_013036</name>
</gene>
<reference evidence="3" key="2">
    <citation type="submission" date="2020-06" db="EMBL/GenBank/DDBJ databases">
        <authorList>
            <person name="Sheffer M."/>
        </authorList>
    </citation>
    <scope>NUCLEOTIDE SEQUENCE</scope>
</reference>
<evidence type="ECO:0000313" key="3">
    <source>
        <dbReference type="EMBL" id="KAF8782797.1"/>
    </source>
</evidence>
<feature type="compositionally biased region" description="Basic and acidic residues" evidence="1">
    <location>
        <begin position="65"/>
        <end position="76"/>
    </location>
</feature>
<feature type="region of interest" description="Disordered" evidence="1">
    <location>
        <begin position="57"/>
        <end position="93"/>
    </location>
</feature>